<evidence type="ECO:0000256" key="8">
    <source>
        <dbReference type="ARBA" id="ARBA00023053"/>
    </source>
</evidence>
<feature type="transmembrane region" description="Helical" evidence="13">
    <location>
        <begin position="6"/>
        <end position="28"/>
    </location>
</feature>
<dbReference type="Gene3D" id="1.20.1730.10">
    <property type="entry name" value="Sodium/glucose cotransporter"/>
    <property type="match status" value="1"/>
</dbReference>
<dbReference type="PANTHER" id="PTHR45897">
    <property type="entry name" value="HIGH-AFFINITY CHOLINE TRANSPORTER 1"/>
    <property type="match status" value="1"/>
</dbReference>
<accession>A0ABD2CZH9</accession>
<keyword evidence="5" id="KW-0769">Symport</keyword>
<keyword evidence="11" id="KW-0325">Glycoprotein</keyword>
<keyword evidence="12" id="KW-0739">Sodium transport</keyword>
<dbReference type="InterPro" id="IPR052244">
    <property type="entry name" value="Choline_transporter"/>
</dbReference>
<dbReference type="EMBL" id="JAYRBN010000026">
    <property type="protein sequence ID" value="KAL2750044.1"/>
    <property type="molecule type" value="Genomic_DNA"/>
</dbReference>
<keyword evidence="4 13" id="KW-0812">Transmembrane</keyword>
<keyword evidence="9" id="KW-0406">Ion transport</keyword>
<feature type="transmembrane region" description="Helical" evidence="13">
    <location>
        <begin position="49"/>
        <end position="68"/>
    </location>
</feature>
<evidence type="ECO:0000256" key="10">
    <source>
        <dbReference type="ARBA" id="ARBA00023136"/>
    </source>
</evidence>
<gene>
    <name evidence="14" type="ORF">V1477_002115</name>
</gene>
<evidence type="ECO:0000256" key="1">
    <source>
        <dbReference type="ARBA" id="ARBA00004141"/>
    </source>
</evidence>
<comment type="similarity">
    <text evidence="2">Belongs to the sodium:solute symporter (SSF) (TC 2.A.21) family.</text>
</comment>
<dbReference type="GO" id="GO:0016020">
    <property type="term" value="C:membrane"/>
    <property type="evidence" value="ECO:0007669"/>
    <property type="project" value="UniProtKB-SubCell"/>
</dbReference>
<dbReference type="PANTHER" id="PTHR45897:SF4">
    <property type="entry name" value="HIGH-AFFINITY CHOLINE TRANSPORTER 1"/>
    <property type="match status" value="1"/>
</dbReference>
<keyword evidence="6" id="KW-0530">Neurotransmitter biosynthesis</keyword>
<dbReference type="InterPro" id="IPR001734">
    <property type="entry name" value="Na/solute_symporter"/>
</dbReference>
<comment type="caution">
    <text evidence="14">The sequence shown here is derived from an EMBL/GenBank/DDBJ whole genome shotgun (WGS) entry which is preliminary data.</text>
</comment>
<protein>
    <submittedName>
        <fullName evidence="14">High-affinity choline transporter 1-like</fullName>
    </submittedName>
</protein>
<keyword evidence="3" id="KW-0813">Transport</keyword>
<evidence type="ECO:0000313" key="15">
    <source>
        <dbReference type="Proteomes" id="UP001607303"/>
    </source>
</evidence>
<reference evidence="14 15" key="1">
    <citation type="journal article" date="2024" name="Ann. Entomol. Soc. Am.">
        <title>Genomic analyses of the southern and eastern yellowjacket wasps (Hymenoptera: Vespidae) reveal evolutionary signatures of social life.</title>
        <authorList>
            <person name="Catto M.A."/>
            <person name="Caine P.B."/>
            <person name="Orr S.E."/>
            <person name="Hunt B.G."/>
            <person name="Goodisman M.A.D."/>
        </authorList>
    </citation>
    <scope>NUCLEOTIDE SEQUENCE [LARGE SCALE GENOMIC DNA]</scope>
    <source>
        <strain evidence="14">232</strain>
        <tissue evidence="14">Head and thorax</tissue>
    </source>
</reference>
<dbReference type="GO" id="GO:0015220">
    <property type="term" value="F:choline transmembrane transporter activity"/>
    <property type="evidence" value="ECO:0007669"/>
    <property type="project" value="UniProtKB-ARBA"/>
</dbReference>
<organism evidence="14 15">
    <name type="scientific">Vespula maculifrons</name>
    <name type="common">Eastern yellow jacket</name>
    <name type="synonym">Wasp</name>
    <dbReference type="NCBI Taxonomy" id="7453"/>
    <lineage>
        <taxon>Eukaryota</taxon>
        <taxon>Metazoa</taxon>
        <taxon>Ecdysozoa</taxon>
        <taxon>Arthropoda</taxon>
        <taxon>Hexapoda</taxon>
        <taxon>Insecta</taxon>
        <taxon>Pterygota</taxon>
        <taxon>Neoptera</taxon>
        <taxon>Endopterygota</taxon>
        <taxon>Hymenoptera</taxon>
        <taxon>Apocrita</taxon>
        <taxon>Aculeata</taxon>
        <taxon>Vespoidea</taxon>
        <taxon>Vespidae</taxon>
        <taxon>Vespinae</taxon>
        <taxon>Vespula</taxon>
    </lineage>
</organism>
<dbReference type="InterPro" id="IPR038377">
    <property type="entry name" value="Na/Glc_symporter_sf"/>
</dbReference>
<sequence length="103" mass="11164">MGVYVIGIVGVIVFYVAVLGVGIWAAFVKRKKSQQQHGQNDMILANRRLGPLLGVFTLVATWVGGAYVNGTAEVMYTKGLLWCQPPIGYSLSLLFGKFSNIGE</sequence>
<dbReference type="GO" id="GO:0015293">
    <property type="term" value="F:symporter activity"/>
    <property type="evidence" value="ECO:0007669"/>
    <property type="project" value="UniProtKB-KW"/>
</dbReference>
<dbReference type="PROSITE" id="PS50283">
    <property type="entry name" value="NA_SOLUT_SYMP_3"/>
    <property type="match status" value="1"/>
</dbReference>
<keyword evidence="7 13" id="KW-1133">Transmembrane helix</keyword>
<name>A0ABD2CZH9_VESMC</name>
<evidence type="ECO:0000256" key="11">
    <source>
        <dbReference type="ARBA" id="ARBA00023180"/>
    </source>
</evidence>
<evidence type="ECO:0000256" key="6">
    <source>
        <dbReference type="ARBA" id="ARBA00022979"/>
    </source>
</evidence>
<dbReference type="GO" id="GO:0006814">
    <property type="term" value="P:sodium ion transport"/>
    <property type="evidence" value="ECO:0007669"/>
    <property type="project" value="UniProtKB-KW"/>
</dbReference>
<evidence type="ECO:0000256" key="13">
    <source>
        <dbReference type="SAM" id="Phobius"/>
    </source>
</evidence>
<keyword evidence="15" id="KW-1185">Reference proteome</keyword>
<proteinExistence type="inferred from homology"/>
<evidence type="ECO:0000256" key="4">
    <source>
        <dbReference type="ARBA" id="ARBA00022692"/>
    </source>
</evidence>
<evidence type="ECO:0000256" key="12">
    <source>
        <dbReference type="ARBA" id="ARBA00023201"/>
    </source>
</evidence>
<keyword evidence="8" id="KW-0915">Sodium</keyword>
<dbReference type="AlphaFoldDB" id="A0ABD2CZH9"/>
<evidence type="ECO:0000256" key="5">
    <source>
        <dbReference type="ARBA" id="ARBA00022847"/>
    </source>
</evidence>
<evidence type="ECO:0000256" key="9">
    <source>
        <dbReference type="ARBA" id="ARBA00023065"/>
    </source>
</evidence>
<evidence type="ECO:0000313" key="14">
    <source>
        <dbReference type="EMBL" id="KAL2750044.1"/>
    </source>
</evidence>
<evidence type="ECO:0000256" key="7">
    <source>
        <dbReference type="ARBA" id="ARBA00022989"/>
    </source>
</evidence>
<evidence type="ECO:0000256" key="2">
    <source>
        <dbReference type="ARBA" id="ARBA00006434"/>
    </source>
</evidence>
<dbReference type="Proteomes" id="UP001607303">
    <property type="component" value="Unassembled WGS sequence"/>
</dbReference>
<keyword evidence="10 13" id="KW-0472">Membrane</keyword>
<comment type="subcellular location">
    <subcellularLocation>
        <location evidence="1">Membrane</location>
        <topology evidence="1">Multi-pass membrane protein</topology>
    </subcellularLocation>
</comment>
<evidence type="ECO:0000256" key="3">
    <source>
        <dbReference type="ARBA" id="ARBA00022448"/>
    </source>
</evidence>